<proteinExistence type="predicted"/>
<feature type="region of interest" description="Disordered" evidence="1">
    <location>
        <begin position="789"/>
        <end position="809"/>
    </location>
</feature>
<dbReference type="Gene3D" id="3.90.1840.10">
    <property type="entry name" value="Major capsid protein"/>
    <property type="match status" value="2"/>
</dbReference>
<keyword evidence="3" id="KW-0167">Capsid protein</keyword>
<accession>A0A6G9ELX1</accession>
<evidence type="ECO:0000259" key="2">
    <source>
        <dbReference type="Pfam" id="PF09220"/>
    </source>
</evidence>
<dbReference type="EMBL" id="MN628290">
    <property type="protein sequence ID" value="QIP68079.1"/>
    <property type="molecule type" value="Genomic_RNA"/>
</dbReference>
<dbReference type="InterPro" id="IPR036332">
    <property type="entry name" value="Major_coat_LA-virus_sf"/>
</dbReference>
<dbReference type="GO" id="GO:0019028">
    <property type="term" value="C:viral capsid"/>
    <property type="evidence" value="ECO:0007669"/>
    <property type="project" value="UniProtKB-KW"/>
</dbReference>
<feature type="domain" description="Major coat protein L-A virus" evidence="2">
    <location>
        <begin position="392"/>
        <end position="495"/>
    </location>
</feature>
<protein>
    <submittedName>
        <fullName evidence="3">Coat protein</fullName>
    </submittedName>
</protein>
<keyword evidence="3" id="KW-0946">Virion</keyword>
<evidence type="ECO:0000256" key="1">
    <source>
        <dbReference type="SAM" id="MobiDB-lite"/>
    </source>
</evidence>
<feature type="compositionally biased region" description="Low complexity" evidence="1">
    <location>
        <begin position="800"/>
        <end position="809"/>
    </location>
</feature>
<evidence type="ECO:0000313" key="3">
    <source>
        <dbReference type="EMBL" id="QIP68079.1"/>
    </source>
</evidence>
<dbReference type="SUPFAM" id="SSF82856">
    <property type="entry name" value="L-A virus major coat protein"/>
    <property type="match status" value="1"/>
</dbReference>
<dbReference type="Pfam" id="PF09220">
    <property type="entry name" value="LA-virus_coat"/>
    <property type="match status" value="1"/>
</dbReference>
<organism evidence="3">
    <name type="scientific">Erysiphales associated totivirus 19</name>
    <dbReference type="NCBI Taxonomy" id="2719848"/>
    <lineage>
        <taxon>Viruses</taxon>
        <taxon>Riboviria</taxon>
        <taxon>Orthornavirae</taxon>
        <taxon>Duplornaviricota</taxon>
        <taxon>Chrymotiviricetes</taxon>
        <taxon>Ghabrivirales</taxon>
        <taxon>Alphatotivirineae</taxon>
        <taxon>Orthototiviridae</taxon>
        <taxon>Totivirus</taxon>
    </lineage>
</organism>
<dbReference type="InterPro" id="IPR015302">
    <property type="entry name" value="Major_coat_LA-virus"/>
</dbReference>
<name>A0A6G9ELX1_9VIRU</name>
<reference evidence="3" key="1">
    <citation type="submission" date="2019-10" db="EMBL/GenBank/DDBJ databases">
        <title>The virome associated to Eryshiphales from vegetable crops in Italy.</title>
        <authorList>
            <person name="Chiapello M."/>
            <person name="Turina M."/>
        </authorList>
    </citation>
    <scope>NUCLEOTIDE SEQUENCE</scope>
    <source>
        <strain evidence="3">PM-A_DN31104</strain>
    </source>
</reference>
<sequence length="809" mass="91861">MFPQFEHIAPIRATPISLKTGRFTTKHYTTLKYNGFANTGHYSEHQTEIQTQTKPLNFDKHDNGVGDMRDVVKSLAQFTIWGKQGTVAMDVRHHSFAGMNKEMLTSTGELSFLALSKAFKEFNSDLDIKEARVNYYIEKFAESGFYDNMTPLFVSLYQKRYRLDIADKLEVIDKIFTLGPDVVRKMKGQNKSIVFKELYNHVVGNKLANMSNNLLDNDQAVSRLMGALKRLESVEKTDTNTKEKTKSTGQQEIDVVLPCWEMYDYNDGHNVSGKSFGDVVGFINNLYVVPEGVNRFVMAADVALKSTRSRFPKEDTMIDNLAKKDGFLDCAGMTQREISILEWAIAGNTRITPMLVDQTFSMVQAGSRVIMYNTSHEVAEIENISVAEIDRTIRKLVINHNTYQEHYNALVLLKDWVAQPATETLESHWWLTLDRTLSLPVLGLKRAAFPQLMRGEPVCITSLAIENFADVFDKKETLYVVSGVLNTAYQWAEYLLRYNAVDTSQLLRLKRYAGQDDLTVKDRTIMLQSAILGVAIPVSNYFGASTYLSVDIEEQYKNVVRFGKIDVEHLSDYGYTQQGSSLTMNTVVTPGATMVIVGLNSSLLKNTPLESNFVIPPTYEYTFDGRVRRSAYFKDVWAMGVLARWNGYDMKYLTPGTYNTHSMFAANNVSIAMPPVMPINLRATERYVVLGTYERKNSWGDDFEWSRGMHTHFNWNRIYNELLDGNDYHARPIYKQSIGGITPRRLRYVQLEDVEVITAMVSTFSVSERHFLGERIIAGVTLPPAEKLSSRLEVEDETENATTENAGLT</sequence>